<name>A0A392PDR8_9FABA</name>
<dbReference type="Proteomes" id="UP000265520">
    <property type="component" value="Unassembled WGS sequence"/>
</dbReference>
<evidence type="ECO:0000313" key="3">
    <source>
        <dbReference type="EMBL" id="MCI09610.1"/>
    </source>
</evidence>
<feature type="signal peptide" evidence="2">
    <location>
        <begin position="1"/>
        <end position="16"/>
    </location>
</feature>
<evidence type="ECO:0000256" key="1">
    <source>
        <dbReference type="SAM" id="MobiDB-lite"/>
    </source>
</evidence>
<feature type="region of interest" description="Disordered" evidence="1">
    <location>
        <begin position="23"/>
        <end position="87"/>
    </location>
</feature>
<evidence type="ECO:0000256" key="2">
    <source>
        <dbReference type="SAM" id="SignalP"/>
    </source>
</evidence>
<dbReference type="EMBL" id="LXQA010073276">
    <property type="protein sequence ID" value="MCI09610.1"/>
    <property type="molecule type" value="Genomic_DNA"/>
</dbReference>
<accession>A0A392PDR8</accession>
<reference evidence="3 4" key="1">
    <citation type="journal article" date="2018" name="Front. Plant Sci.">
        <title>Red Clover (Trifolium pratense) and Zigzag Clover (T. medium) - A Picture of Genomic Similarities and Differences.</title>
        <authorList>
            <person name="Dluhosova J."/>
            <person name="Istvanek J."/>
            <person name="Nedelnik J."/>
            <person name="Repkova J."/>
        </authorList>
    </citation>
    <scope>NUCLEOTIDE SEQUENCE [LARGE SCALE GENOMIC DNA]</scope>
    <source>
        <strain evidence="4">cv. 10/8</strain>
        <tissue evidence="3">Leaf</tissue>
    </source>
</reference>
<dbReference type="AlphaFoldDB" id="A0A392PDR8"/>
<evidence type="ECO:0000313" key="4">
    <source>
        <dbReference type="Proteomes" id="UP000265520"/>
    </source>
</evidence>
<keyword evidence="4" id="KW-1185">Reference proteome</keyword>
<feature type="compositionally biased region" description="Polar residues" evidence="1">
    <location>
        <begin position="32"/>
        <end position="43"/>
    </location>
</feature>
<sequence>MVIMLMLEVLIYVAKLEDNVEGVGSTKDDINANDSVDTPTSKTLGKRPIESAAKDAEKDAEKDADGGASSATNQTQKLARVKIEKID</sequence>
<comment type="caution">
    <text evidence="3">The sequence shown here is derived from an EMBL/GenBank/DDBJ whole genome shotgun (WGS) entry which is preliminary data.</text>
</comment>
<feature type="compositionally biased region" description="Basic and acidic residues" evidence="1">
    <location>
        <begin position="47"/>
        <end position="65"/>
    </location>
</feature>
<feature type="chain" id="PRO_5017412258" evidence="2">
    <location>
        <begin position="17"/>
        <end position="87"/>
    </location>
</feature>
<keyword evidence="2" id="KW-0732">Signal</keyword>
<proteinExistence type="predicted"/>
<organism evidence="3 4">
    <name type="scientific">Trifolium medium</name>
    <dbReference type="NCBI Taxonomy" id="97028"/>
    <lineage>
        <taxon>Eukaryota</taxon>
        <taxon>Viridiplantae</taxon>
        <taxon>Streptophyta</taxon>
        <taxon>Embryophyta</taxon>
        <taxon>Tracheophyta</taxon>
        <taxon>Spermatophyta</taxon>
        <taxon>Magnoliopsida</taxon>
        <taxon>eudicotyledons</taxon>
        <taxon>Gunneridae</taxon>
        <taxon>Pentapetalae</taxon>
        <taxon>rosids</taxon>
        <taxon>fabids</taxon>
        <taxon>Fabales</taxon>
        <taxon>Fabaceae</taxon>
        <taxon>Papilionoideae</taxon>
        <taxon>50 kb inversion clade</taxon>
        <taxon>NPAAA clade</taxon>
        <taxon>Hologalegina</taxon>
        <taxon>IRL clade</taxon>
        <taxon>Trifolieae</taxon>
        <taxon>Trifolium</taxon>
    </lineage>
</organism>
<protein>
    <submittedName>
        <fullName evidence="3">Uncharacterized protein</fullName>
    </submittedName>
</protein>